<name>A0ABQ6K8X1_9MICO</name>
<dbReference type="EMBL" id="BSVB01000001">
    <property type="protein sequence ID" value="GMA97155.1"/>
    <property type="molecule type" value="Genomic_DNA"/>
</dbReference>
<feature type="transmembrane region" description="Helical" evidence="1">
    <location>
        <begin position="55"/>
        <end position="74"/>
    </location>
</feature>
<evidence type="ECO:0000313" key="2">
    <source>
        <dbReference type="EMBL" id="GMA97155.1"/>
    </source>
</evidence>
<evidence type="ECO:0000313" key="3">
    <source>
        <dbReference type="Proteomes" id="UP001157034"/>
    </source>
</evidence>
<proteinExistence type="predicted"/>
<evidence type="ECO:0000256" key="1">
    <source>
        <dbReference type="SAM" id="Phobius"/>
    </source>
</evidence>
<keyword evidence="1" id="KW-0812">Transmembrane</keyword>
<accession>A0ABQ6K8X1</accession>
<keyword evidence="1" id="KW-0472">Membrane</keyword>
<keyword evidence="3" id="KW-1185">Reference proteome</keyword>
<feature type="transmembrane region" description="Helical" evidence="1">
    <location>
        <begin position="27"/>
        <end position="43"/>
    </location>
</feature>
<comment type="caution">
    <text evidence="2">The sequence shown here is derived from an EMBL/GenBank/DDBJ whole genome shotgun (WGS) entry which is preliminary data.</text>
</comment>
<gene>
    <name evidence="2" type="ORF">GCM10025881_39790</name>
</gene>
<protein>
    <submittedName>
        <fullName evidence="2">Uncharacterized protein</fullName>
    </submittedName>
</protein>
<dbReference type="Proteomes" id="UP001157034">
    <property type="component" value="Unassembled WGS sequence"/>
</dbReference>
<dbReference type="RefSeq" id="WP_284255540.1">
    <property type="nucleotide sequence ID" value="NZ_BSVB01000001.1"/>
</dbReference>
<reference evidence="3" key="1">
    <citation type="journal article" date="2019" name="Int. J. Syst. Evol. Microbiol.">
        <title>The Global Catalogue of Microorganisms (GCM) 10K type strain sequencing project: providing services to taxonomists for standard genome sequencing and annotation.</title>
        <authorList>
            <consortium name="The Broad Institute Genomics Platform"/>
            <consortium name="The Broad Institute Genome Sequencing Center for Infectious Disease"/>
            <person name="Wu L."/>
            <person name="Ma J."/>
        </authorList>
    </citation>
    <scope>NUCLEOTIDE SEQUENCE [LARGE SCALE GENOMIC DNA]</scope>
    <source>
        <strain evidence="3">NBRC 108894</strain>
    </source>
</reference>
<keyword evidence="1" id="KW-1133">Transmembrane helix</keyword>
<sequence length="75" mass="7823">MLWSAIPATVVVLLGAAGVLPDAADWALVVNVLVLGVLGYQSLSERRRPVPLRILGGVVTALLGLAIILLDIAMH</sequence>
<organism evidence="2 3">
    <name type="scientific">Pseudolysinimonas kribbensis</name>
    <dbReference type="NCBI Taxonomy" id="433641"/>
    <lineage>
        <taxon>Bacteria</taxon>
        <taxon>Bacillati</taxon>
        <taxon>Actinomycetota</taxon>
        <taxon>Actinomycetes</taxon>
        <taxon>Micrococcales</taxon>
        <taxon>Microbacteriaceae</taxon>
        <taxon>Pseudolysinimonas</taxon>
    </lineage>
</organism>